<dbReference type="PATRIC" id="fig|883169.3.peg.1270"/>
<keyword evidence="7" id="KW-0479">Metal-binding</keyword>
<feature type="binding site" evidence="7">
    <location>
        <position position="108"/>
    </location>
    <ligand>
        <name>Zn(2+)</name>
        <dbReference type="ChEBI" id="CHEBI:29105"/>
    </ligand>
</feature>
<comment type="similarity">
    <text evidence="1 8">Belongs to the beta-class carbonic anhydrase family.</text>
</comment>
<dbReference type="AlphaFoldDB" id="K0YEI6"/>
<dbReference type="eggNOG" id="COG0288">
    <property type="taxonomic scope" value="Bacteria"/>
</dbReference>
<evidence type="ECO:0000256" key="6">
    <source>
        <dbReference type="ARBA" id="ARBA00048348"/>
    </source>
</evidence>
<comment type="caution">
    <text evidence="9">The sequence shown here is derived from an EMBL/GenBank/DDBJ whole genome shotgun (WGS) entry which is preliminary data.</text>
</comment>
<evidence type="ECO:0000313" key="9">
    <source>
        <dbReference type="EMBL" id="EJZ81756.1"/>
    </source>
</evidence>
<dbReference type="EMBL" id="AHAE01000063">
    <property type="protein sequence ID" value="EJZ81756.1"/>
    <property type="molecule type" value="Genomic_DNA"/>
</dbReference>
<comment type="function">
    <text evidence="5">Catalyzes the reversible hydration of carbon dioxide to form bicarbonate.</text>
</comment>
<evidence type="ECO:0000256" key="1">
    <source>
        <dbReference type="ARBA" id="ARBA00006217"/>
    </source>
</evidence>
<accession>K0YEI6</accession>
<evidence type="ECO:0000256" key="5">
    <source>
        <dbReference type="ARBA" id="ARBA00024993"/>
    </source>
</evidence>
<keyword evidence="4 8" id="KW-0456">Lyase</keyword>
<dbReference type="HOGENOM" id="CLU_053879_4_1_11"/>
<dbReference type="SUPFAM" id="SSF53056">
    <property type="entry name" value="beta-carbonic anhydrase, cab"/>
    <property type="match status" value="1"/>
</dbReference>
<gene>
    <name evidence="9" type="ORF">HMPREF9719_01321</name>
</gene>
<evidence type="ECO:0000256" key="8">
    <source>
        <dbReference type="RuleBase" id="RU003956"/>
    </source>
</evidence>
<sequence>MRNNPRPLDVWRRLQDGNRRFVEGHASHPHADEARRQALTGGQAPQAVVVACSDSRVPVEVVFDVGLGDVFVVRTAGEILDPAVLGSVEFAVRSLGVRLVVVMGHEGCGAVAAASRALDEGAIPGGLQRVLVEKVAPSVLAARRQGRTAPGDFERVHVEETIEQLLGRINGLQGDIDAGEVGLVGLRYRLGDGSVETLREEGLGHPAPARQGSPG</sequence>
<reference evidence="9 10" key="1">
    <citation type="submission" date="2012-08" db="EMBL/GenBank/DDBJ databases">
        <title>The Genome Sequence of Turicella otitidis ATCC 51513.</title>
        <authorList>
            <consortium name="The Broad Institute Genome Sequencing Platform"/>
            <person name="Earl A."/>
            <person name="Ward D."/>
            <person name="Feldgarden M."/>
            <person name="Gevers D."/>
            <person name="Huys G."/>
            <person name="Walker B."/>
            <person name="Young S.K."/>
            <person name="Zeng Q."/>
            <person name="Gargeya S."/>
            <person name="Fitzgerald M."/>
            <person name="Haas B."/>
            <person name="Abouelleil A."/>
            <person name="Alvarado L."/>
            <person name="Arachchi H.M."/>
            <person name="Berlin A.M."/>
            <person name="Chapman S.B."/>
            <person name="Goldberg J."/>
            <person name="Griggs A."/>
            <person name="Gujja S."/>
            <person name="Hansen M."/>
            <person name="Howarth C."/>
            <person name="Imamovic A."/>
            <person name="Larimer J."/>
            <person name="McCowen C."/>
            <person name="Montmayeur A."/>
            <person name="Murphy C."/>
            <person name="Neiman D."/>
            <person name="Pearson M."/>
            <person name="Priest M."/>
            <person name="Roberts A."/>
            <person name="Saif S."/>
            <person name="Shea T."/>
            <person name="Sisk P."/>
            <person name="Sykes S."/>
            <person name="Wortman J."/>
            <person name="Nusbaum C."/>
            <person name="Birren B."/>
        </authorList>
    </citation>
    <scope>NUCLEOTIDE SEQUENCE [LARGE SCALE GENOMIC DNA]</scope>
    <source>
        <strain evidence="9 10">ATCC 51513</strain>
    </source>
</reference>
<comment type="cofactor">
    <cofactor evidence="7">
        <name>Zn(2+)</name>
        <dbReference type="ChEBI" id="CHEBI:29105"/>
    </cofactor>
    <text evidence="7">Binds 1 zinc ion per subunit.</text>
</comment>
<keyword evidence="10" id="KW-1185">Reference proteome</keyword>
<evidence type="ECO:0000256" key="7">
    <source>
        <dbReference type="PIRSR" id="PIRSR601765-1"/>
    </source>
</evidence>
<keyword evidence="3 7" id="KW-0862">Zinc</keyword>
<proteinExistence type="inferred from homology"/>
<dbReference type="CDD" id="cd03378">
    <property type="entry name" value="beta_CA_cladeC"/>
    <property type="match status" value="1"/>
</dbReference>
<dbReference type="InterPro" id="IPR036874">
    <property type="entry name" value="Carbonic_anhydrase_sf"/>
</dbReference>
<comment type="function">
    <text evidence="8">Reversible hydration of carbon dioxide.</text>
</comment>
<feature type="binding site" evidence="7">
    <location>
        <position position="54"/>
    </location>
    <ligand>
        <name>Zn(2+)</name>
        <dbReference type="ChEBI" id="CHEBI:29105"/>
    </ligand>
</feature>
<evidence type="ECO:0000313" key="10">
    <source>
        <dbReference type="Proteomes" id="UP000006078"/>
    </source>
</evidence>
<dbReference type="PANTHER" id="PTHR11002">
    <property type="entry name" value="CARBONIC ANHYDRASE"/>
    <property type="match status" value="1"/>
</dbReference>
<dbReference type="SMART" id="SM00947">
    <property type="entry name" value="Pro_CA"/>
    <property type="match status" value="1"/>
</dbReference>
<dbReference type="GO" id="GO:0004089">
    <property type="term" value="F:carbonate dehydratase activity"/>
    <property type="evidence" value="ECO:0007669"/>
    <property type="project" value="UniProtKB-UniRule"/>
</dbReference>
<dbReference type="GO" id="GO:0015976">
    <property type="term" value="P:carbon utilization"/>
    <property type="evidence" value="ECO:0007669"/>
    <property type="project" value="InterPro"/>
</dbReference>
<evidence type="ECO:0000256" key="4">
    <source>
        <dbReference type="ARBA" id="ARBA00023239"/>
    </source>
</evidence>
<name>K0YEI6_9CORY</name>
<dbReference type="Pfam" id="PF00484">
    <property type="entry name" value="Pro_CA"/>
    <property type="match status" value="1"/>
</dbReference>
<organism evidence="9 10">
    <name type="scientific">Corynebacterium otitidis ATCC 51513</name>
    <dbReference type="NCBI Taxonomy" id="883169"/>
    <lineage>
        <taxon>Bacteria</taxon>
        <taxon>Bacillati</taxon>
        <taxon>Actinomycetota</taxon>
        <taxon>Actinomycetes</taxon>
        <taxon>Mycobacteriales</taxon>
        <taxon>Corynebacteriaceae</taxon>
        <taxon>Corynebacterium</taxon>
    </lineage>
</organism>
<dbReference type="InterPro" id="IPR001765">
    <property type="entry name" value="Carbonic_anhydrase"/>
</dbReference>
<feature type="binding site" evidence="7">
    <location>
        <position position="52"/>
    </location>
    <ligand>
        <name>Zn(2+)</name>
        <dbReference type="ChEBI" id="CHEBI:29105"/>
    </ligand>
</feature>
<dbReference type="STRING" id="29321.AAV33_01920"/>
<feature type="binding site" evidence="7">
    <location>
        <position position="105"/>
    </location>
    <ligand>
        <name>Zn(2+)</name>
        <dbReference type="ChEBI" id="CHEBI:29105"/>
    </ligand>
</feature>
<dbReference type="EC" id="4.2.1.1" evidence="2 8"/>
<protein>
    <recommendedName>
        <fullName evidence="2 8">Carbonic anhydrase</fullName>
        <ecNumber evidence="2 8">4.2.1.1</ecNumber>
    </recommendedName>
    <alternativeName>
        <fullName evidence="8">Carbonate dehydratase</fullName>
    </alternativeName>
</protein>
<comment type="catalytic activity">
    <reaction evidence="6 8">
        <text>hydrogencarbonate + H(+) = CO2 + H2O</text>
        <dbReference type="Rhea" id="RHEA:10748"/>
        <dbReference type="ChEBI" id="CHEBI:15377"/>
        <dbReference type="ChEBI" id="CHEBI:15378"/>
        <dbReference type="ChEBI" id="CHEBI:16526"/>
        <dbReference type="ChEBI" id="CHEBI:17544"/>
        <dbReference type="EC" id="4.2.1.1"/>
    </reaction>
</comment>
<evidence type="ECO:0000256" key="2">
    <source>
        <dbReference type="ARBA" id="ARBA00012925"/>
    </source>
</evidence>
<evidence type="ECO:0000256" key="3">
    <source>
        <dbReference type="ARBA" id="ARBA00022833"/>
    </source>
</evidence>
<dbReference type="GO" id="GO:0008270">
    <property type="term" value="F:zinc ion binding"/>
    <property type="evidence" value="ECO:0007669"/>
    <property type="project" value="UniProtKB-UniRule"/>
</dbReference>
<dbReference type="Proteomes" id="UP000006078">
    <property type="component" value="Unassembled WGS sequence"/>
</dbReference>
<dbReference type="Gene3D" id="3.40.1050.10">
    <property type="entry name" value="Carbonic anhydrase"/>
    <property type="match status" value="1"/>
</dbReference>
<dbReference type="PROSITE" id="PS00705">
    <property type="entry name" value="PROK_CO2_ANHYDRASE_2"/>
    <property type="match status" value="1"/>
</dbReference>
<dbReference type="PANTHER" id="PTHR11002:SF79">
    <property type="entry name" value="CARBONIC ANHYDRASE 2"/>
    <property type="match status" value="1"/>
</dbReference>
<dbReference type="InterPro" id="IPR015892">
    <property type="entry name" value="Carbonic_anhydrase_CS"/>
</dbReference>